<dbReference type="KEGG" id="tca:103312196"/>
<feature type="transmembrane region" description="Helical" evidence="5">
    <location>
        <begin position="12"/>
        <end position="32"/>
    </location>
</feature>
<reference evidence="6 7" key="1">
    <citation type="journal article" date="2008" name="Nature">
        <title>The genome of the model beetle and pest Tribolium castaneum.</title>
        <authorList>
            <consortium name="Tribolium Genome Sequencing Consortium"/>
            <person name="Richards S."/>
            <person name="Gibbs R.A."/>
            <person name="Weinstock G.M."/>
            <person name="Brown S.J."/>
            <person name="Denell R."/>
            <person name="Beeman R.W."/>
            <person name="Gibbs R."/>
            <person name="Beeman R.W."/>
            <person name="Brown S.J."/>
            <person name="Bucher G."/>
            <person name="Friedrich M."/>
            <person name="Grimmelikhuijzen C.J."/>
            <person name="Klingler M."/>
            <person name="Lorenzen M."/>
            <person name="Richards S."/>
            <person name="Roth S."/>
            <person name="Schroder R."/>
            <person name="Tautz D."/>
            <person name="Zdobnov E.M."/>
            <person name="Muzny D."/>
            <person name="Gibbs R.A."/>
            <person name="Weinstock G.M."/>
            <person name="Attaway T."/>
            <person name="Bell S."/>
            <person name="Buhay C.J."/>
            <person name="Chandrabose M.N."/>
            <person name="Chavez D."/>
            <person name="Clerk-Blankenburg K.P."/>
            <person name="Cree A."/>
            <person name="Dao M."/>
            <person name="Davis C."/>
            <person name="Chacko J."/>
            <person name="Dinh H."/>
            <person name="Dugan-Rocha S."/>
            <person name="Fowler G."/>
            <person name="Garner T.T."/>
            <person name="Garnes J."/>
            <person name="Gnirke A."/>
            <person name="Hawes A."/>
            <person name="Hernandez J."/>
            <person name="Hines S."/>
            <person name="Holder M."/>
            <person name="Hume J."/>
            <person name="Jhangiani S.N."/>
            <person name="Joshi V."/>
            <person name="Khan Z.M."/>
            <person name="Jackson L."/>
            <person name="Kovar C."/>
            <person name="Kowis A."/>
            <person name="Lee S."/>
            <person name="Lewis L.R."/>
            <person name="Margolis J."/>
            <person name="Morgan M."/>
            <person name="Nazareth L.V."/>
            <person name="Nguyen N."/>
            <person name="Okwuonu G."/>
            <person name="Parker D."/>
            <person name="Richards S."/>
            <person name="Ruiz S.J."/>
            <person name="Santibanez J."/>
            <person name="Savard J."/>
            <person name="Scherer S.E."/>
            <person name="Schneider B."/>
            <person name="Sodergren E."/>
            <person name="Tautz D."/>
            <person name="Vattahil S."/>
            <person name="Villasana D."/>
            <person name="White C.S."/>
            <person name="Wright R."/>
            <person name="Park Y."/>
            <person name="Beeman R.W."/>
            <person name="Lord J."/>
            <person name="Oppert B."/>
            <person name="Lorenzen M."/>
            <person name="Brown S."/>
            <person name="Wang L."/>
            <person name="Savard J."/>
            <person name="Tautz D."/>
            <person name="Richards S."/>
            <person name="Weinstock G."/>
            <person name="Gibbs R.A."/>
            <person name="Liu Y."/>
            <person name="Worley K."/>
            <person name="Weinstock G."/>
            <person name="Elsik C.G."/>
            <person name="Reese J.T."/>
            <person name="Elhaik E."/>
            <person name="Landan G."/>
            <person name="Graur D."/>
            <person name="Arensburger P."/>
            <person name="Atkinson P."/>
            <person name="Beeman R.W."/>
            <person name="Beidler J."/>
            <person name="Brown S.J."/>
            <person name="Demuth J.P."/>
            <person name="Drury D.W."/>
            <person name="Du Y.Z."/>
            <person name="Fujiwara H."/>
            <person name="Lorenzen M."/>
            <person name="Maselli V."/>
            <person name="Osanai M."/>
            <person name="Park Y."/>
            <person name="Robertson H.M."/>
            <person name="Tu Z."/>
            <person name="Wang J.J."/>
            <person name="Wang S."/>
            <person name="Richards S."/>
            <person name="Song H."/>
            <person name="Zhang L."/>
            <person name="Sodergren E."/>
            <person name="Werner D."/>
            <person name="Stanke M."/>
            <person name="Morgenstern B."/>
            <person name="Solovyev V."/>
            <person name="Kosarev P."/>
            <person name="Brown G."/>
            <person name="Chen H.C."/>
            <person name="Ermolaeva O."/>
            <person name="Hlavina W."/>
            <person name="Kapustin Y."/>
            <person name="Kiryutin B."/>
            <person name="Kitts P."/>
            <person name="Maglott D."/>
            <person name="Pruitt K."/>
            <person name="Sapojnikov V."/>
            <person name="Souvorov A."/>
            <person name="Mackey A.J."/>
            <person name="Waterhouse R.M."/>
            <person name="Wyder S."/>
            <person name="Zdobnov E.M."/>
            <person name="Zdobnov E.M."/>
            <person name="Wyder S."/>
            <person name="Kriventseva E.V."/>
            <person name="Kadowaki T."/>
            <person name="Bork P."/>
            <person name="Aranda M."/>
            <person name="Bao R."/>
            <person name="Beermann A."/>
            <person name="Berns N."/>
            <person name="Bolognesi R."/>
            <person name="Bonneton F."/>
            <person name="Bopp D."/>
            <person name="Brown S.J."/>
            <person name="Bucher G."/>
            <person name="Butts T."/>
            <person name="Chaumot A."/>
            <person name="Denell R.E."/>
            <person name="Ferrier D.E."/>
            <person name="Friedrich M."/>
            <person name="Gordon C.M."/>
            <person name="Jindra M."/>
            <person name="Klingler M."/>
            <person name="Lan Q."/>
            <person name="Lattorff H.M."/>
            <person name="Laudet V."/>
            <person name="von Levetsow C."/>
            <person name="Liu Z."/>
            <person name="Lutz R."/>
            <person name="Lynch J.A."/>
            <person name="da Fonseca R.N."/>
            <person name="Posnien N."/>
            <person name="Reuter R."/>
            <person name="Roth S."/>
            <person name="Savard J."/>
            <person name="Schinko J.B."/>
            <person name="Schmitt C."/>
            <person name="Schoppmeier M."/>
            <person name="Schroder R."/>
            <person name="Shippy T.D."/>
            <person name="Simonnet F."/>
            <person name="Marques-Souza H."/>
            <person name="Tautz D."/>
            <person name="Tomoyasu Y."/>
            <person name="Trauner J."/>
            <person name="Van der Zee M."/>
            <person name="Vervoort M."/>
            <person name="Wittkopp N."/>
            <person name="Wimmer E.A."/>
            <person name="Yang X."/>
            <person name="Jones A.K."/>
            <person name="Sattelle D.B."/>
            <person name="Ebert P.R."/>
            <person name="Nelson D."/>
            <person name="Scott J.G."/>
            <person name="Beeman R.W."/>
            <person name="Muthukrishnan S."/>
            <person name="Kramer K.J."/>
            <person name="Arakane Y."/>
            <person name="Beeman R.W."/>
            <person name="Zhu Q."/>
            <person name="Hogenkamp D."/>
            <person name="Dixit R."/>
            <person name="Oppert B."/>
            <person name="Jiang H."/>
            <person name="Zou Z."/>
            <person name="Marshall J."/>
            <person name="Elpidina E."/>
            <person name="Vinokurov K."/>
            <person name="Oppert C."/>
            <person name="Zou Z."/>
            <person name="Evans J."/>
            <person name="Lu Z."/>
            <person name="Zhao P."/>
            <person name="Sumathipala N."/>
            <person name="Altincicek B."/>
            <person name="Vilcinskas A."/>
            <person name="Williams M."/>
            <person name="Hultmark D."/>
            <person name="Hetru C."/>
            <person name="Jiang H."/>
            <person name="Grimmelikhuijzen C.J."/>
            <person name="Hauser F."/>
            <person name="Cazzamali G."/>
            <person name="Williamson M."/>
            <person name="Park Y."/>
            <person name="Li B."/>
            <person name="Tanaka Y."/>
            <person name="Predel R."/>
            <person name="Neupert S."/>
            <person name="Schachtner J."/>
            <person name="Verleyen P."/>
            <person name="Raible F."/>
            <person name="Bork P."/>
            <person name="Friedrich M."/>
            <person name="Walden K.K."/>
            <person name="Robertson H.M."/>
            <person name="Angeli S."/>
            <person name="Foret S."/>
            <person name="Bucher G."/>
            <person name="Schuetz S."/>
            <person name="Maleszka R."/>
            <person name="Wimmer E.A."/>
            <person name="Beeman R.W."/>
            <person name="Lorenzen M."/>
            <person name="Tomoyasu Y."/>
            <person name="Miller S.C."/>
            <person name="Grossmann D."/>
            <person name="Bucher G."/>
        </authorList>
    </citation>
    <scope>NUCLEOTIDE SEQUENCE [LARGE SCALE GENOMIC DNA]</scope>
    <source>
        <strain evidence="6 7">Georgia GA2</strain>
    </source>
</reference>
<evidence type="ECO:0000256" key="1">
    <source>
        <dbReference type="ARBA" id="ARBA00004141"/>
    </source>
</evidence>
<dbReference type="InterPro" id="IPR018499">
    <property type="entry name" value="Tetraspanin/Peripherin"/>
</dbReference>
<accession>A0A139WM38</accession>
<feature type="transmembrane region" description="Helical" evidence="5">
    <location>
        <begin position="52"/>
        <end position="70"/>
    </location>
</feature>
<keyword evidence="3 5" id="KW-1133">Transmembrane helix</keyword>
<keyword evidence="7" id="KW-1185">Reference proteome</keyword>
<evidence type="ECO:0000256" key="2">
    <source>
        <dbReference type="ARBA" id="ARBA00022692"/>
    </source>
</evidence>
<keyword evidence="2 5" id="KW-0812">Transmembrane</keyword>
<evidence type="ECO:0000256" key="4">
    <source>
        <dbReference type="ARBA" id="ARBA00023136"/>
    </source>
</evidence>
<feature type="transmembrane region" description="Helical" evidence="5">
    <location>
        <begin position="77"/>
        <end position="95"/>
    </location>
</feature>
<gene>
    <name evidence="6" type="primary">AUGUSTUS-3.0.2_32263</name>
    <name evidence="6" type="ORF">TcasGA2_TC032263</name>
</gene>
<protein>
    <submittedName>
        <fullName evidence="6">Uncharacterized protein</fullName>
    </submittedName>
</protein>
<proteinExistence type="predicted"/>
<evidence type="ECO:0000256" key="5">
    <source>
        <dbReference type="SAM" id="Phobius"/>
    </source>
</evidence>
<dbReference type="Proteomes" id="UP000007266">
    <property type="component" value="Linkage group 2"/>
</dbReference>
<organism evidence="6 7">
    <name type="scientific">Tribolium castaneum</name>
    <name type="common">Red flour beetle</name>
    <dbReference type="NCBI Taxonomy" id="7070"/>
    <lineage>
        <taxon>Eukaryota</taxon>
        <taxon>Metazoa</taxon>
        <taxon>Ecdysozoa</taxon>
        <taxon>Arthropoda</taxon>
        <taxon>Hexapoda</taxon>
        <taxon>Insecta</taxon>
        <taxon>Pterygota</taxon>
        <taxon>Neoptera</taxon>
        <taxon>Endopterygota</taxon>
        <taxon>Coleoptera</taxon>
        <taxon>Polyphaga</taxon>
        <taxon>Cucujiformia</taxon>
        <taxon>Tenebrionidae</taxon>
        <taxon>Tenebrionidae incertae sedis</taxon>
        <taxon>Tribolium</taxon>
    </lineage>
</organism>
<dbReference type="AlphaFoldDB" id="A0A139WM38"/>
<dbReference type="Pfam" id="PF00335">
    <property type="entry name" value="Tetraspanin"/>
    <property type="match status" value="1"/>
</dbReference>
<dbReference type="OrthoDB" id="71600at2759"/>
<evidence type="ECO:0000313" key="7">
    <source>
        <dbReference type="Proteomes" id="UP000007266"/>
    </source>
</evidence>
<dbReference type="GO" id="GO:0016020">
    <property type="term" value="C:membrane"/>
    <property type="evidence" value="ECO:0007669"/>
    <property type="project" value="UniProtKB-SubCell"/>
</dbReference>
<evidence type="ECO:0000313" key="6">
    <source>
        <dbReference type="EMBL" id="KYB29002.1"/>
    </source>
</evidence>
<sequence>MGVLASTVRCMSLIFNVFLGFLSILVTGYGIILINNEHKARPVGPASLGGRFSAFGVVTFLVSFFGCCGSIKDNIKFLSCCCLYACFVVLAWEQFR</sequence>
<evidence type="ECO:0000256" key="3">
    <source>
        <dbReference type="ARBA" id="ARBA00022989"/>
    </source>
</evidence>
<dbReference type="EMBL" id="KQ971316">
    <property type="protein sequence ID" value="KYB29002.1"/>
    <property type="molecule type" value="Genomic_DNA"/>
</dbReference>
<reference evidence="6 7" key="2">
    <citation type="journal article" date="2010" name="Nucleic Acids Res.">
        <title>BeetleBase in 2010: revisions to provide comprehensive genomic information for Tribolium castaneum.</title>
        <authorList>
            <person name="Kim H.S."/>
            <person name="Murphy T."/>
            <person name="Xia J."/>
            <person name="Caragea D."/>
            <person name="Park Y."/>
            <person name="Beeman R.W."/>
            <person name="Lorenzen M.D."/>
            <person name="Butcher S."/>
            <person name="Manak J.R."/>
            <person name="Brown S.J."/>
        </authorList>
    </citation>
    <scope>NUCLEOTIDE SEQUENCE [LARGE SCALE GENOMIC DNA]</scope>
    <source>
        <strain evidence="6 7">Georgia GA2</strain>
    </source>
</reference>
<keyword evidence="4 5" id="KW-0472">Membrane</keyword>
<comment type="subcellular location">
    <subcellularLocation>
        <location evidence="1">Membrane</location>
        <topology evidence="1">Multi-pass membrane protein</topology>
    </subcellularLocation>
</comment>
<name>A0A139WM38_TRICA</name>
<dbReference type="InParanoid" id="A0A139WM38"/>